<keyword evidence="3" id="KW-1185">Reference proteome</keyword>
<dbReference type="Pfam" id="PF06240">
    <property type="entry name" value="COXG"/>
    <property type="match status" value="1"/>
</dbReference>
<comment type="caution">
    <text evidence="1">The sequence shown here is derived from an EMBL/GenBank/DDBJ whole genome shotgun (WGS) entry which is preliminary data.</text>
</comment>
<evidence type="ECO:0000313" key="1">
    <source>
        <dbReference type="EMBL" id="GHE05769.1"/>
    </source>
</evidence>
<evidence type="ECO:0000313" key="2">
    <source>
        <dbReference type="EMBL" id="SDX79302.1"/>
    </source>
</evidence>
<reference evidence="2 3" key="2">
    <citation type="submission" date="2016-10" db="EMBL/GenBank/DDBJ databases">
        <authorList>
            <person name="Varghese N."/>
            <person name="Submissions S."/>
        </authorList>
    </citation>
    <scope>NUCLEOTIDE SEQUENCE [LARGE SCALE GENOMIC DNA]</scope>
    <source>
        <strain evidence="2 3">DSM 24802</strain>
    </source>
</reference>
<evidence type="ECO:0000313" key="3">
    <source>
        <dbReference type="Proteomes" id="UP000199541"/>
    </source>
</evidence>
<dbReference type="Proteomes" id="UP000634647">
    <property type="component" value="Unassembled WGS sequence"/>
</dbReference>
<reference evidence="1" key="1">
    <citation type="journal article" date="2014" name="Int. J. Syst. Evol. Microbiol.">
        <title>Complete genome sequence of Corynebacterium casei LMG S-19264T (=DSM 44701T), isolated from a smear-ripened cheese.</title>
        <authorList>
            <consortium name="US DOE Joint Genome Institute (JGI-PGF)"/>
            <person name="Walter F."/>
            <person name="Albersmeier A."/>
            <person name="Kalinowski J."/>
            <person name="Ruckert C."/>
        </authorList>
    </citation>
    <scope>NUCLEOTIDE SEQUENCE</scope>
    <source>
        <strain evidence="1">CGMCC 1.10859</strain>
    </source>
</reference>
<dbReference type="EMBL" id="FNOB01000030">
    <property type="protein sequence ID" value="SDX79302.1"/>
    <property type="molecule type" value="Genomic_DNA"/>
</dbReference>
<name>A0AAN5A164_9RHOB</name>
<accession>A0AAN5A164</accession>
<dbReference type="EMBL" id="BNAB01000028">
    <property type="protein sequence ID" value="GHE05769.1"/>
    <property type="molecule type" value="Genomic_DNA"/>
</dbReference>
<dbReference type="PANTHER" id="PTHR38588:SF1">
    <property type="entry name" value="BLL0334 PROTEIN"/>
    <property type="match status" value="1"/>
</dbReference>
<dbReference type="RefSeq" id="WP_035839353.1">
    <property type="nucleotide sequence ID" value="NZ_BNAB01000028.1"/>
</dbReference>
<dbReference type="PANTHER" id="PTHR38588">
    <property type="entry name" value="BLL0334 PROTEIN"/>
    <property type="match status" value="1"/>
</dbReference>
<dbReference type="InterPro" id="IPR023393">
    <property type="entry name" value="START-like_dom_sf"/>
</dbReference>
<protein>
    <submittedName>
        <fullName evidence="1">Carbon monoxide dehydrogenase</fullName>
    </submittedName>
</protein>
<gene>
    <name evidence="1" type="ORF">GCM10008024_37760</name>
    <name evidence="2" type="ORF">SAMN05444006_13012</name>
</gene>
<dbReference type="Proteomes" id="UP000199541">
    <property type="component" value="Unassembled WGS sequence"/>
</dbReference>
<dbReference type="CDD" id="cd05018">
    <property type="entry name" value="CoxG"/>
    <property type="match status" value="1"/>
</dbReference>
<reference evidence="1" key="3">
    <citation type="submission" date="2023-06" db="EMBL/GenBank/DDBJ databases">
        <authorList>
            <person name="Sun Q."/>
            <person name="Zhou Y."/>
        </authorList>
    </citation>
    <scope>NUCLEOTIDE SEQUENCE</scope>
    <source>
        <strain evidence="1">CGMCC 1.10859</strain>
    </source>
</reference>
<evidence type="ECO:0000313" key="4">
    <source>
        <dbReference type="Proteomes" id="UP000634647"/>
    </source>
</evidence>
<sequence>MDLQNTQVIAAPRSEVWAAINDPDVLKRCIPGCEEIERVSDTELDAKITLKIGPVKASFKGKVTYEDVREPESLTLAGEGSGGVAGSAKGSADVTLKEVPEGTELSYEVRVNISGKIAQLGSRLINSTAKKLTGQFFERLEAEFAQAE</sequence>
<proteinExistence type="predicted"/>
<dbReference type="Gene3D" id="3.30.530.20">
    <property type="match status" value="1"/>
</dbReference>
<dbReference type="SUPFAM" id="SSF55961">
    <property type="entry name" value="Bet v1-like"/>
    <property type="match status" value="1"/>
</dbReference>
<dbReference type="InterPro" id="IPR010419">
    <property type="entry name" value="CO_DH_gsu"/>
</dbReference>
<dbReference type="AlphaFoldDB" id="A0AAN5A164"/>
<organism evidence="1 4">
    <name type="scientific">Allgaiera indica</name>
    <dbReference type="NCBI Taxonomy" id="765699"/>
    <lineage>
        <taxon>Bacteria</taxon>
        <taxon>Pseudomonadati</taxon>
        <taxon>Pseudomonadota</taxon>
        <taxon>Alphaproteobacteria</taxon>
        <taxon>Rhodobacterales</taxon>
        <taxon>Paracoccaceae</taxon>
        <taxon>Allgaiera</taxon>
    </lineage>
</organism>